<dbReference type="EMBL" id="CP047656">
    <property type="protein sequence ID" value="QHJ12195.1"/>
    <property type="molecule type" value="Genomic_DNA"/>
</dbReference>
<evidence type="ECO:0000256" key="6">
    <source>
        <dbReference type="ARBA" id="ARBA00022989"/>
    </source>
</evidence>
<comment type="similarity">
    <text evidence="2">Belongs to the SLC41A transporter family.</text>
</comment>
<keyword evidence="7 8" id="KW-0472">Membrane</keyword>
<feature type="transmembrane region" description="Helical" evidence="8">
    <location>
        <begin position="308"/>
        <end position="335"/>
    </location>
</feature>
<name>A0A857JJH4_9ALTE</name>
<evidence type="ECO:0000313" key="10">
    <source>
        <dbReference type="EMBL" id="QHJ12195.1"/>
    </source>
</evidence>
<dbReference type="InterPro" id="IPR006667">
    <property type="entry name" value="SLC41_membr_dom"/>
</dbReference>
<evidence type="ECO:0000256" key="5">
    <source>
        <dbReference type="ARBA" id="ARBA00022842"/>
    </source>
</evidence>
<evidence type="ECO:0000313" key="11">
    <source>
        <dbReference type="Proteomes" id="UP000464524"/>
    </source>
</evidence>
<dbReference type="GO" id="GO:0008324">
    <property type="term" value="F:monoatomic cation transmembrane transporter activity"/>
    <property type="evidence" value="ECO:0007669"/>
    <property type="project" value="InterPro"/>
</dbReference>
<evidence type="ECO:0000256" key="3">
    <source>
        <dbReference type="ARBA" id="ARBA00022448"/>
    </source>
</evidence>
<feature type="transmembrane region" description="Helical" evidence="8">
    <location>
        <begin position="384"/>
        <end position="409"/>
    </location>
</feature>
<accession>A0A857JJH4</accession>
<reference evidence="10 11" key="1">
    <citation type="submission" date="2019-12" db="EMBL/GenBank/DDBJ databases">
        <title>Genome sequencing and assembly of endphytes of Porphyra tenera.</title>
        <authorList>
            <person name="Park J.M."/>
            <person name="Shin R."/>
            <person name="Jo S.H."/>
        </authorList>
    </citation>
    <scope>NUCLEOTIDE SEQUENCE [LARGE SCALE GENOMIC DNA]</scope>
    <source>
        <strain evidence="10 11">GPM4</strain>
    </source>
</reference>
<feature type="domain" description="Magnesium transporter MgtE intracellular" evidence="9">
    <location>
        <begin position="31"/>
        <end position="134"/>
    </location>
</feature>
<comment type="subcellular location">
    <subcellularLocation>
        <location evidence="1">Membrane</location>
        <topology evidence="1">Multi-pass membrane protein</topology>
    </subcellularLocation>
</comment>
<dbReference type="InterPro" id="IPR036739">
    <property type="entry name" value="SLC41_membr_dom_sf"/>
</dbReference>
<evidence type="ECO:0000259" key="9">
    <source>
        <dbReference type="SMART" id="SM00924"/>
    </source>
</evidence>
<evidence type="ECO:0000256" key="8">
    <source>
        <dbReference type="SAM" id="Phobius"/>
    </source>
</evidence>
<keyword evidence="6 8" id="KW-1133">Transmembrane helix</keyword>
<dbReference type="KEGG" id="pmes:FX988_02446"/>
<dbReference type="SMART" id="SM00924">
    <property type="entry name" value="MgtE_N"/>
    <property type="match status" value="1"/>
</dbReference>
<evidence type="ECO:0000256" key="2">
    <source>
        <dbReference type="ARBA" id="ARBA00009749"/>
    </source>
</evidence>
<keyword evidence="11" id="KW-1185">Reference proteome</keyword>
<evidence type="ECO:0000256" key="1">
    <source>
        <dbReference type="ARBA" id="ARBA00004141"/>
    </source>
</evidence>
<dbReference type="Gene3D" id="3.10.580.10">
    <property type="entry name" value="CBS-domain"/>
    <property type="match status" value="1"/>
</dbReference>
<dbReference type="GO" id="GO:0016020">
    <property type="term" value="C:membrane"/>
    <property type="evidence" value="ECO:0007669"/>
    <property type="project" value="UniProtKB-SubCell"/>
</dbReference>
<evidence type="ECO:0000256" key="7">
    <source>
        <dbReference type="ARBA" id="ARBA00023136"/>
    </source>
</evidence>
<feature type="transmembrane region" description="Helical" evidence="8">
    <location>
        <begin position="356"/>
        <end position="378"/>
    </location>
</feature>
<dbReference type="InterPro" id="IPR006668">
    <property type="entry name" value="Mg_transptr_MgtE_intracell_dom"/>
</dbReference>
<dbReference type="InterPro" id="IPR046342">
    <property type="entry name" value="CBS_dom_sf"/>
</dbReference>
<dbReference type="OrthoDB" id="9790355at2"/>
<dbReference type="Proteomes" id="UP000464524">
    <property type="component" value="Chromosome"/>
</dbReference>
<dbReference type="Gene3D" id="1.10.357.20">
    <property type="entry name" value="SLC41 divalent cation transporters, integral membrane domain"/>
    <property type="match status" value="1"/>
</dbReference>
<protein>
    <submittedName>
        <fullName evidence="10">Magnesium transporter MgtE</fullName>
    </submittedName>
</protein>
<feature type="transmembrane region" description="Helical" evidence="8">
    <location>
        <begin position="282"/>
        <end position="302"/>
    </location>
</feature>
<evidence type="ECO:0000256" key="4">
    <source>
        <dbReference type="ARBA" id="ARBA00022692"/>
    </source>
</evidence>
<gene>
    <name evidence="10" type="ORF">FX988_02446</name>
</gene>
<dbReference type="Gene3D" id="1.20.50.50">
    <property type="match status" value="1"/>
</dbReference>
<feature type="transmembrane region" description="Helical" evidence="8">
    <location>
        <begin position="421"/>
        <end position="444"/>
    </location>
</feature>
<keyword evidence="4 8" id="KW-0812">Transmembrane</keyword>
<dbReference type="SUPFAM" id="SSF158791">
    <property type="entry name" value="MgtE N-terminal domain-like"/>
    <property type="match status" value="1"/>
</dbReference>
<dbReference type="Pfam" id="PF01769">
    <property type="entry name" value="MgtE"/>
    <property type="match status" value="1"/>
</dbReference>
<dbReference type="AlphaFoldDB" id="A0A857JJH4"/>
<keyword evidence="3" id="KW-0813">Transport</keyword>
<organism evidence="10 11">
    <name type="scientific">Paraglaciecola mesophila</name>
    <dbReference type="NCBI Taxonomy" id="197222"/>
    <lineage>
        <taxon>Bacteria</taxon>
        <taxon>Pseudomonadati</taxon>
        <taxon>Pseudomonadota</taxon>
        <taxon>Gammaproteobacteria</taxon>
        <taxon>Alteromonadales</taxon>
        <taxon>Alteromonadaceae</taxon>
        <taxon>Paraglaciecola</taxon>
    </lineage>
</organism>
<dbReference type="PANTHER" id="PTHR41394">
    <property type="entry name" value="MAGNESIUM TRANSPORTER MGTE"/>
    <property type="match status" value="1"/>
</dbReference>
<dbReference type="SUPFAM" id="SSF161093">
    <property type="entry name" value="MgtE membrane domain-like"/>
    <property type="match status" value="1"/>
</dbReference>
<keyword evidence="5" id="KW-0460">Magnesium</keyword>
<dbReference type="Pfam" id="PF03448">
    <property type="entry name" value="MgtE_N"/>
    <property type="match status" value="1"/>
</dbReference>
<proteinExistence type="inferred from homology"/>
<dbReference type="SUPFAM" id="SSF54631">
    <property type="entry name" value="CBS-domain pair"/>
    <property type="match status" value="1"/>
</dbReference>
<dbReference type="RefSeq" id="WP_160180123.1">
    <property type="nucleotide sequence ID" value="NZ_CP047656.1"/>
</dbReference>
<sequence length="445" mass="48341">MAELLPELIEEVVSAPERGEQDNVMALVAAQDTDDVALLLESLPLDQRLNVWDCIPKRRRLDVLVAMRGDPRETLIAATDISEWEAIFFEVDAEQLLELSDSLPNTLVDKALDAMDKQQRQYFTEASQFTDEQVGHWLSQDPLVLPLNAKVRDALRLIRRDVPTHADTIFLVNRAGQFSEAVKLTNVMGLPEHVPLVDLSEDVFDTINATDELTMASLAVQRSGFASLPVVDDQNKVLGRLDITTASELLNEFYERQVMATAGMDEDEDLFSSVPKSAKNRAVWLGINLLTAFLASAFIGIFEGTLQQVVALAVLMPIVASMGGIAGSQTLTLMIRGLALGQVTSSNFKALLKKELSVGGLNGVVWALVIGCIAYFWFADPMLGLVICLAILLNIIAAAAAGVVVPMILHKLDIDPALSGSVILTTVTDIVGFVAFLGLGTLFLL</sequence>
<dbReference type="PANTHER" id="PTHR41394:SF5">
    <property type="entry name" value="SLC41A_MGTE INTEGRAL MEMBRANE DOMAIN-CONTAINING PROTEIN"/>
    <property type="match status" value="1"/>
</dbReference>